<gene>
    <name evidence="1" type="ORF">L6452_26859</name>
</gene>
<organism evidence="1 2">
    <name type="scientific">Arctium lappa</name>
    <name type="common">Greater burdock</name>
    <name type="synonym">Lappa major</name>
    <dbReference type="NCBI Taxonomy" id="4217"/>
    <lineage>
        <taxon>Eukaryota</taxon>
        <taxon>Viridiplantae</taxon>
        <taxon>Streptophyta</taxon>
        <taxon>Embryophyta</taxon>
        <taxon>Tracheophyta</taxon>
        <taxon>Spermatophyta</taxon>
        <taxon>Magnoliopsida</taxon>
        <taxon>eudicotyledons</taxon>
        <taxon>Gunneridae</taxon>
        <taxon>Pentapetalae</taxon>
        <taxon>asterids</taxon>
        <taxon>campanulids</taxon>
        <taxon>Asterales</taxon>
        <taxon>Asteraceae</taxon>
        <taxon>Carduoideae</taxon>
        <taxon>Cardueae</taxon>
        <taxon>Arctiinae</taxon>
        <taxon>Arctium</taxon>
    </lineage>
</organism>
<dbReference type="Proteomes" id="UP001055879">
    <property type="component" value="Linkage Group LG09"/>
</dbReference>
<accession>A0ACB8ZZR0</accession>
<evidence type="ECO:0000313" key="1">
    <source>
        <dbReference type="EMBL" id="KAI3701635.1"/>
    </source>
</evidence>
<protein>
    <submittedName>
        <fullName evidence="1">Uncharacterized protein</fullName>
    </submittedName>
</protein>
<name>A0ACB8ZZR0_ARCLA</name>
<proteinExistence type="predicted"/>
<dbReference type="EMBL" id="CM042055">
    <property type="protein sequence ID" value="KAI3701635.1"/>
    <property type="molecule type" value="Genomic_DNA"/>
</dbReference>
<sequence>MEHEHSDRSSYRPEFDSSEQQEGHEFGPQVDVGLGHDFGPQVDAGEGHDFNLFLDQPSIFQEQDHPSIDDDQIDGLVEDDSDLECEDDDGEDANYMA</sequence>
<keyword evidence="2" id="KW-1185">Reference proteome</keyword>
<comment type="caution">
    <text evidence="1">The sequence shown here is derived from an EMBL/GenBank/DDBJ whole genome shotgun (WGS) entry which is preliminary data.</text>
</comment>
<reference evidence="1 2" key="2">
    <citation type="journal article" date="2022" name="Mol. Ecol. Resour.">
        <title>The genomes of chicory, endive, great burdock and yacon provide insights into Asteraceae paleo-polyploidization history and plant inulin production.</title>
        <authorList>
            <person name="Fan W."/>
            <person name="Wang S."/>
            <person name="Wang H."/>
            <person name="Wang A."/>
            <person name="Jiang F."/>
            <person name="Liu H."/>
            <person name="Zhao H."/>
            <person name="Xu D."/>
            <person name="Zhang Y."/>
        </authorList>
    </citation>
    <scope>NUCLEOTIDE SEQUENCE [LARGE SCALE GENOMIC DNA]</scope>
    <source>
        <strain evidence="2">cv. Niubang</strain>
    </source>
</reference>
<reference evidence="2" key="1">
    <citation type="journal article" date="2022" name="Mol. Ecol. Resour.">
        <title>The genomes of chicory, endive, great burdock and yacon provide insights into Asteraceae palaeo-polyploidization history and plant inulin production.</title>
        <authorList>
            <person name="Fan W."/>
            <person name="Wang S."/>
            <person name="Wang H."/>
            <person name="Wang A."/>
            <person name="Jiang F."/>
            <person name="Liu H."/>
            <person name="Zhao H."/>
            <person name="Xu D."/>
            <person name="Zhang Y."/>
        </authorList>
    </citation>
    <scope>NUCLEOTIDE SEQUENCE [LARGE SCALE GENOMIC DNA]</scope>
    <source>
        <strain evidence="2">cv. Niubang</strain>
    </source>
</reference>
<evidence type="ECO:0000313" key="2">
    <source>
        <dbReference type="Proteomes" id="UP001055879"/>
    </source>
</evidence>